<proteinExistence type="predicted"/>
<feature type="non-terminal residue" evidence="1">
    <location>
        <position position="77"/>
    </location>
</feature>
<dbReference type="EMBL" id="BARV01024477">
    <property type="protein sequence ID" value="GAI46495.1"/>
    <property type="molecule type" value="Genomic_DNA"/>
</dbReference>
<gene>
    <name evidence="1" type="ORF">S06H3_39948</name>
</gene>
<comment type="caution">
    <text evidence="1">The sequence shown here is derived from an EMBL/GenBank/DDBJ whole genome shotgun (WGS) entry which is preliminary data.</text>
</comment>
<evidence type="ECO:0000313" key="1">
    <source>
        <dbReference type="EMBL" id="GAI46495.1"/>
    </source>
</evidence>
<protein>
    <submittedName>
        <fullName evidence="1">Uncharacterized protein</fullName>
    </submittedName>
</protein>
<name>X1Q618_9ZZZZ</name>
<organism evidence="1">
    <name type="scientific">marine sediment metagenome</name>
    <dbReference type="NCBI Taxonomy" id="412755"/>
    <lineage>
        <taxon>unclassified sequences</taxon>
        <taxon>metagenomes</taxon>
        <taxon>ecological metagenomes</taxon>
    </lineage>
</organism>
<dbReference type="AlphaFoldDB" id="X1Q618"/>
<reference evidence="1" key="1">
    <citation type="journal article" date="2014" name="Front. Microbiol.">
        <title>High frequency of phylogenetically diverse reductive dehalogenase-homologous genes in deep subseafloor sedimentary metagenomes.</title>
        <authorList>
            <person name="Kawai M."/>
            <person name="Futagami T."/>
            <person name="Toyoda A."/>
            <person name="Takaki Y."/>
            <person name="Nishi S."/>
            <person name="Hori S."/>
            <person name="Arai W."/>
            <person name="Tsubouchi T."/>
            <person name="Morono Y."/>
            <person name="Uchiyama I."/>
            <person name="Ito T."/>
            <person name="Fujiyama A."/>
            <person name="Inagaki F."/>
            <person name="Takami H."/>
        </authorList>
    </citation>
    <scope>NUCLEOTIDE SEQUENCE</scope>
    <source>
        <strain evidence="1">Expedition CK06-06</strain>
    </source>
</reference>
<accession>X1Q618</accession>
<sequence length="77" mass="8477">MPEMGTGEFDTLVVNDGAGHFFRLPRLTTTQRDALTAQEGMVISNSTTDTIQAYINSAWVNMDPRLLTFTTTAHDAN</sequence>